<feature type="domain" description="J" evidence="3">
    <location>
        <begin position="98"/>
        <end position="162"/>
    </location>
</feature>
<dbReference type="InterPro" id="IPR044199">
    <property type="entry name" value="NdhU_chloroplastic"/>
</dbReference>
<sequence length="222" mass="24596">MAVSSTTATVCTSRKDFSSLKPVNVTAIFVNSVAFATKPSRRFPLQIRASSEVSGETSSTSTEADTESAIEAPKGTPSLISALNVERALRGIPITDVDHYGTLGLRRDCSLEQVLVAYKSKAEELRNQGLDEEELDKKLELLRESYIILSSEEERRMYDWSLARSEKADTYVWPFEVDETPTSKESPPILQEPEDVGPTRLVGYFILGWIVLSFALSIALNL</sequence>
<protein>
    <recommendedName>
        <fullName evidence="3">J domain-containing protein</fullName>
    </recommendedName>
</protein>
<keyword evidence="2" id="KW-0812">Transmembrane</keyword>
<dbReference type="FunFam" id="1.10.287.110:FF:000080">
    <property type="entry name" value="NAD(P)H-quinone oxidoreductase subunit U chloroplastic"/>
    <property type="match status" value="1"/>
</dbReference>
<keyword evidence="2" id="KW-1133">Transmembrane helix</keyword>
<organism evidence="4 5">
    <name type="scientific">Carya illinoinensis</name>
    <name type="common">Pecan</name>
    <dbReference type="NCBI Taxonomy" id="32201"/>
    <lineage>
        <taxon>Eukaryota</taxon>
        <taxon>Viridiplantae</taxon>
        <taxon>Streptophyta</taxon>
        <taxon>Embryophyta</taxon>
        <taxon>Tracheophyta</taxon>
        <taxon>Spermatophyta</taxon>
        <taxon>Magnoliopsida</taxon>
        <taxon>eudicotyledons</taxon>
        <taxon>Gunneridae</taxon>
        <taxon>Pentapetalae</taxon>
        <taxon>rosids</taxon>
        <taxon>fabids</taxon>
        <taxon>Fagales</taxon>
        <taxon>Juglandaceae</taxon>
        <taxon>Carya</taxon>
    </lineage>
</organism>
<evidence type="ECO:0000256" key="2">
    <source>
        <dbReference type="SAM" id="Phobius"/>
    </source>
</evidence>
<dbReference type="OrthoDB" id="2013770at2759"/>
<dbReference type="PROSITE" id="PS50076">
    <property type="entry name" value="DNAJ_2"/>
    <property type="match status" value="1"/>
</dbReference>
<accession>A0A8T1N2B0</accession>
<reference evidence="4" key="1">
    <citation type="submission" date="2020-12" db="EMBL/GenBank/DDBJ databases">
        <title>WGS assembly of Carya illinoinensis cv. Pawnee.</title>
        <authorList>
            <person name="Platts A."/>
            <person name="Shu S."/>
            <person name="Wright S."/>
            <person name="Barry K."/>
            <person name="Edger P."/>
            <person name="Pires J.C."/>
            <person name="Schmutz J."/>
        </authorList>
    </citation>
    <scope>NUCLEOTIDE SEQUENCE</scope>
    <source>
        <tissue evidence="4">Leaf</tissue>
    </source>
</reference>
<feature type="region of interest" description="Disordered" evidence="1">
    <location>
        <begin position="47"/>
        <end position="73"/>
    </location>
</feature>
<dbReference type="Gene3D" id="1.10.287.110">
    <property type="entry name" value="DnaJ domain"/>
    <property type="match status" value="1"/>
</dbReference>
<feature type="transmembrane region" description="Helical" evidence="2">
    <location>
        <begin position="201"/>
        <end position="220"/>
    </location>
</feature>
<gene>
    <name evidence="4" type="ORF">CIPAW_16G070200</name>
</gene>
<dbReference type="GO" id="GO:0009535">
    <property type="term" value="C:chloroplast thylakoid membrane"/>
    <property type="evidence" value="ECO:0007669"/>
    <property type="project" value="InterPro"/>
</dbReference>
<dbReference type="InterPro" id="IPR036869">
    <property type="entry name" value="J_dom_sf"/>
</dbReference>
<comment type="caution">
    <text evidence="4">The sequence shown here is derived from an EMBL/GenBank/DDBJ whole genome shotgun (WGS) entry which is preliminary data.</text>
</comment>
<dbReference type="CDD" id="cd06257">
    <property type="entry name" value="DnaJ"/>
    <property type="match status" value="1"/>
</dbReference>
<feature type="compositionally biased region" description="Low complexity" evidence="1">
    <location>
        <begin position="49"/>
        <end position="72"/>
    </location>
</feature>
<dbReference type="AlphaFoldDB" id="A0A8T1N2B0"/>
<evidence type="ECO:0000313" key="4">
    <source>
        <dbReference type="EMBL" id="KAG6625069.1"/>
    </source>
</evidence>
<dbReference type="Proteomes" id="UP000811609">
    <property type="component" value="Chromosome 16"/>
</dbReference>
<evidence type="ECO:0000313" key="5">
    <source>
        <dbReference type="Proteomes" id="UP000811609"/>
    </source>
</evidence>
<dbReference type="EMBL" id="CM031824">
    <property type="protein sequence ID" value="KAG6625069.1"/>
    <property type="molecule type" value="Genomic_DNA"/>
</dbReference>
<dbReference type="PANTHER" id="PTHR47726:SF1">
    <property type="entry name" value="NAD(P)H-QUINONE OXIDOREDUCTASE SUBUNIT U, CHLOROPLASTIC"/>
    <property type="match status" value="1"/>
</dbReference>
<keyword evidence="5" id="KW-1185">Reference proteome</keyword>
<dbReference type="PANTHER" id="PTHR47726">
    <property type="entry name" value="NAD(P)H-QUINONE OXIDOREDUCTASE SUBUNIT U, CHLOROPLASTIC"/>
    <property type="match status" value="1"/>
</dbReference>
<dbReference type="InterPro" id="IPR001623">
    <property type="entry name" value="DnaJ_domain"/>
</dbReference>
<evidence type="ECO:0000256" key="1">
    <source>
        <dbReference type="SAM" id="MobiDB-lite"/>
    </source>
</evidence>
<keyword evidence="2" id="KW-0472">Membrane</keyword>
<dbReference type="GO" id="GO:0010598">
    <property type="term" value="C:NAD(P)H dehydrogenase complex (plastoquinone)"/>
    <property type="evidence" value="ECO:0007669"/>
    <property type="project" value="InterPro"/>
</dbReference>
<name>A0A8T1N2B0_CARIL</name>
<proteinExistence type="predicted"/>
<dbReference type="Pfam" id="PF00226">
    <property type="entry name" value="DnaJ"/>
    <property type="match status" value="1"/>
</dbReference>
<evidence type="ECO:0000259" key="3">
    <source>
        <dbReference type="PROSITE" id="PS50076"/>
    </source>
</evidence>
<dbReference type="SUPFAM" id="SSF46565">
    <property type="entry name" value="Chaperone J-domain"/>
    <property type="match status" value="1"/>
</dbReference>